<comment type="caution">
    <text evidence="4">The sequence shown here is derived from an EMBL/GenBank/DDBJ whole genome shotgun (WGS) entry which is preliminary data.</text>
</comment>
<protein>
    <recommendedName>
        <fullName evidence="3">Peptidase M56 domain-containing protein</fullName>
    </recommendedName>
</protein>
<feature type="transmembrane region" description="Helical" evidence="2">
    <location>
        <begin position="267"/>
        <end position="285"/>
    </location>
</feature>
<dbReference type="Proteomes" id="UP000229433">
    <property type="component" value="Unassembled WGS sequence"/>
</dbReference>
<feature type="region of interest" description="Disordered" evidence="1">
    <location>
        <begin position="630"/>
        <end position="657"/>
    </location>
</feature>
<dbReference type="InterPro" id="IPR052173">
    <property type="entry name" value="Beta-lactam_resp_regulator"/>
</dbReference>
<dbReference type="AlphaFoldDB" id="A0A2G1VTB3"/>
<keyword evidence="2" id="KW-0472">Membrane</keyword>
<dbReference type="RefSeq" id="WP_099645868.1">
    <property type="nucleotide sequence ID" value="NZ_KZ319289.1"/>
</dbReference>
<sequence>MLAYLIKSILCLLVLWGFYKIALEQTAAHHFKRVYLLGSLVLALTLPLITFSYTVEVEPQTVVAESAVFEPVAFTEAPVAAPVAEPTNWLLVGLGIVYGAGVLLFGFRFLRNLIRLRKKITRNEKVQAKSHINVLLAGKVIPHSFLKFIFLPKSEFKANSIAPEILAHEQAHVTQKHSWDILAVEFLQVIFWFNPLLVFLKRSIALNHEFLADRAALTQNTTTENYIDLLFTYSGGAHHTALSSPINYSLTKKRILMLSKTRSVKKLATRLALFVPVLALCVYFFNEEILAKPVYKESLQQKEVPVVADPDAALHKNIKEELEKADRLPMFLAKHPPADALLKSWKDSDKYEIWVDAERVSSDFLNDKTEDDFVWYQVSAVDNRLTKSVKGYVVKLMTPDYFENHNRIDSSTLKKGDYYENETSGAEKSINPKAYIYLQDGKKKVITQADLNAISKNPTYRILEKKSPTASQLSEWKDASQYGIWVDGKRITNASLKSSNDYSYYSISKLEKNAKNYGSHYYQVDLMTSEYYESHKKMQNPPSFEEVKTYLAQNEKVLNIIVMGAQVSVNGQETSIENFAKDLDALSKNWSFSDKRNYSIHVRTTDPAEKIWQKLQSAFETTALYKANPKGLILPPPPPVPGAPNAGTPPPPAPASETKLSEEELITRLEQDGKVISFKIEEDQIFLNSKKVNVEDFVKEMNAITRGWTQDELENCRVLIGKSTSNADPKLRAAVEREYKKTDLYQAQPAHGLIPPPPPAPAAPKAGTPPPPPPPPSALEMVDLAKDNIYYNDKKISSAQAKSLMKESDNYNILMTSFKGRKALIIKDKE</sequence>
<feature type="transmembrane region" description="Helical" evidence="2">
    <location>
        <begin position="131"/>
        <end position="150"/>
    </location>
</feature>
<evidence type="ECO:0000313" key="5">
    <source>
        <dbReference type="Proteomes" id="UP000229433"/>
    </source>
</evidence>
<keyword evidence="2" id="KW-1133">Transmembrane helix</keyword>
<gene>
    <name evidence="4" type="ORF">CJ305_08695</name>
</gene>
<feature type="compositionally biased region" description="Pro residues" evidence="1">
    <location>
        <begin position="754"/>
        <end position="777"/>
    </location>
</feature>
<proteinExistence type="predicted"/>
<evidence type="ECO:0000259" key="3">
    <source>
        <dbReference type="Pfam" id="PF05569"/>
    </source>
</evidence>
<feature type="transmembrane region" description="Helical" evidence="2">
    <location>
        <begin position="181"/>
        <end position="200"/>
    </location>
</feature>
<feature type="domain" description="Peptidase M56" evidence="3">
    <location>
        <begin position="148"/>
        <end position="258"/>
    </location>
</feature>
<evidence type="ECO:0000313" key="4">
    <source>
        <dbReference type="EMBL" id="PHQ30027.1"/>
    </source>
</evidence>
<feature type="transmembrane region" description="Helical" evidence="2">
    <location>
        <begin position="34"/>
        <end position="55"/>
    </location>
</feature>
<organism evidence="4 5">
    <name type="scientific">Leeuwenhoekiella nanhaiensis</name>
    <dbReference type="NCBI Taxonomy" id="1655491"/>
    <lineage>
        <taxon>Bacteria</taxon>
        <taxon>Pseudomonadati</taxon>
        <taxon>Bacteroidota</taxon>
        <taxon>Flavobacteriia</taxon>
        <taxon>Flavobacteriales</taxon>
        <taxon>Flavobacteriaceae</taxon>
        <taxon>Leeuwenhoekiella</taxon>
    </lineage>
</organism>
<keyword evidence="2" id="KW-0812">Transmembrane</keyword>
<dbReference type="CDD" id="cd07341">
    <property type="entry name" value="M56_BlaR1_MecR1_like"/>
    <property type="match status" value="1"/>
</dbReference>
<keyword evidence="5" id="KW-1185">Reference proteome</keyword>
<feature type="transmembrane region" description="Helical" evidence="2">
    <location>
        <begin position="89"/>
        <end position="110"/>
    </location>
</feature>
<accession>A0A2G1VTB3</accession>
<dbReference type="InterPro" id="IPR008756">
    <property type="entry name" value="Peptidase_M56"/>
</dbReference>
<dbReference type="PANTHER" id="PTHR34978">
    <property type="entry name" value="POSSIBLE SENSOR-TRANSDUCER PROTEIN BLAR"/>
    <property type="match status" value="1"/>
</dbReference>
<dbReference type="Pfam" id="PF05569">
    <property type="entry name" value="Peptidase_M56"/>
    <property type="match status" value="1"/>
</dbReference>
<feature type="transmembrane region" description="Helical" evidence="2">
    <location>
        <begin position="6"/>
        <end position="22"/>
    </location>
</feature>
<dbReference type="EMBL" id="NQXA01000003">
    <property type="protein sequence ID" value="PHQ30027.1"/>
    <property type="molecule type" value="Genomic_DNA"/>
</dbReference>
<feature type="compositionally biased region" description="Pro residues" evidence="1">
    <location>
        <begin position="634"/>
        <end position="654"/>
    </location>
</feature>
<evidence type="ECO:0000256" key="2">
    <source>
        <dbReference type="SAM" id="Phobius"/>
    </source>
</evidence>
<dbReference type="PANTHER" id="PTHR34978:SF3">
    <property type="entry name" value="SLR0241 PROTEIN"/>
    <property type="match status" value="1"/>
</dbReference>
<name>A0A2G1VTB3_9FLAO</name>
<reference evidence="4 5" key="1">
    <citation type="submission" date="2017-08" db="EMBL/GenBank/DDBJ databases">
        <title>The whole genome shortgun sequences of strain Leeuwenhoekiella nanhaiensis G18 from the South China Sea.</title>
        <authorList>
            <person name="Liu Q."/>
        </authorList>
    </citation>
    <scope>NUCLEOTIDE SEQUENCE [LARGE SCALE GENOMIC DNA]</scope>
    <source>
        <strain evidence="4 5">G18</strain>
    </source>
</reference>
<feature type="region of interest" description="Disordered" evidence="1">
    <location>
        <begin position="749"/>
        <end position="778"/>
    </location>
</feature>
<evidence type="ECO:0000256" key="1">
    <source>
        <dbReference type="SAM" id="MobiDB-lite"/>
    </source>
</evidence>